<dbReference type="InterPro" id="IPR007171">
    <property type="entry name" value="DUF371"/>
</dbReference>
<feature type="region of interest" description="Disordered" evidence="1">
    <location>
        <begin position="95"/>
        <end position="115"/>
    </location>
</feature>
<proteinExistence type="predicted"/>
<dbReference type="Gene3D" id="2.60.120.630">
    <property type="entry name" value="mth639 domain like"/>
    <property type="match status" value="1"/>
</dbReference>
<gene>
    <name evidence="2" type="ORF">HALLA_14810</name>
</gene>
<name>W0JME0_9EURY</name>
<evidence type="ECO:0000256" key="1">
    <source>
        <dbReference type="SAM" id="MobiDB-lite"/>
    </source>
</evidence>
<dbReference type="PANTHER" id="PTHR40696">
    <property type="entry name" value="DUF371 FAMILY PROTEIN"/>
    <property type="match status" value="1"/>
</dbReference>
<dbReference type="Pfam" id="PF04027">
    <property type="entry name" value="DUF371"/>
    <property type="match status" value="1"/>
</dbReference>
<dbReference type="PATRIC" id="fig|797299.3.peg.1969"/>
<evidence type="ECO:0008006" key="4">
    <source>
        <dbReference type="Google" id="ProtNLM"/>
    </source>
</evidence>
<dbReference type="Proteomes" id="UP000019024">
    <property type="component" value="Chromosome"/>
</dbReference>
<dbReference type="HOGENOM" id="CLU_135994_0_0_2"/>
<dbReference type="eggNOG" id="arCOG04171">
    <property type="taxonomic scope" value="Archaea"/>
</dbReference>
<dbReference type="KEGG" id="hlr:HALLA_14810"/>
<dbReference type="InterPro" id="IPR023131">
    <property type="entry name" value="Mth639-like_dom_sf"/>
</dbReference>
<evidence type="ECO:0000313" key="2">
    <source>
        <dbReference type="EMBL" id="AHF99870.1"/>
    </source>
</evidence>
<accession>W0JME0</accession>
<reference evidence="2 3" key="1">
    <citation type="submission" date="2014-01" db="EMBL/GenBank/DDBJ databases">
        <authorList>
            <consortium name="DOE Joint Genome Institute"/>
            <person name="Anderson I."/>
            <person name="Huntemann M."/>
            <person name="Han J."/>
            <person name="Chen A."/>
            <person name="Kyrpides N."/>
            <person name="Mavromatis K."/>
            <person name="Markowitz V."/>
            <person name="Palaniappan K."/>
            <person name="Ivanova N."/>
            <person name="Schaumberg A."/>
            <person name="Pati A."/>
            <person name="Liolios K."/>
            <person name="Nordberg H.P."/>
            <person name="Cantor M.N."/>
            <person name="Hua S.X."/>
            <person name="Woyke T."/>
        </authorList>
    </citation>
    <scope>NUCLEOTIDE SEQUENCE [LARGE SCALE GENOMIC DNA]</scope>
    <source>
        <strain evidence="2 3">XH-48</strain>
    </source>
</reference>
<dbReference type="PANTHER" id="PTHR40696:SF1">
    <property type="entry name" value="DUF371 DOMAIN-CONTAINING PROTEIN"/>
    <property type="match status" value="1"/>
</dbReference>
<dbReference type="EMBL" id="CP007055">
    <property type="protein sequence ID" value="AHF99870.1"/>
    <property type="molecule type" value="Genomic_DNA"/>
</dbReference>
<dbReference type="RefSeq" id="WP_084568978.1">
    <property type="nucleotide sequence ID" value="NZ_CP007055.1"/>
</dbReference>
<feature type="compositionally biased region" description="Basic and acidic residues" evidence="1">
    <location>
        <begin position="95"/>
        <end position="105"/>
    </location>
</feature>
<feature type="compositionally biased region" description="Basic and acidic residues" evidence="1">
    <location>
        <begin position="10"/>
        <end position="21"/>
    </location>
</feature>
<evidence type="ECO:0000313" key="3">
    <source>
        <dbReference type="Proteomes" id="UP000019024"/>
    </source>
</evidence>
<keyword evidence="3" id="KW-1185">Reference proteome</keyword>
<feature type="region of interest" description="Disordered" evidence="1">
    <location>
        <begin position="1"/>
        <end position="21"/>
    </location>
</feature>
<dbReference type="AlphaFoldDB" id="W0JME0"/>
<sequence>MSDPTTTSDGGERKDDIDERERTLEEIIHARGHENVSAEHASTFEVSTDDFLTPAGDCILAIEADRAPADFDPEFVAACQQRDATITVTLEADGHRDSVRGRGDPELEFSSERSAVGRTSEYVDERTIALESEHAAEGFDRDLVDSLAAGADVTVTITVSVDD</sequence>
<dbReference type="OrthoDB" id="9265at2157"/>
<organism evidence="2 3">
    <name type="scientific">Halostagnicola larsenii XH-48</name>
    <dbReference type="NCBI Taxonomy" id="797299"/>
    <lineage>
        <taxon>Archaea</taxon>
        <taxon>Methanobacteriati</taxon>
        <taxon>Methanobacteriota</taxon>
        <taxon>Stenosarchaea group</taxon>
        <taxon>Halobacteria</taxon>
        <taxon>Halobacteriales</taxon>
        <taxon>Natrialbaceae</taxon>
        <taxon>Halostagnicola</taxon>
    </lineage>
</organism>
<dbReference type="STRING" id="797299.HALLA_14810"/>
<protein>
    <recommendedName>
        <fullName evidence="4">DUF371 domain-containing protein</fullName>
    </recommendedName>
</protein>
<dbReference type="GeneID" id="25145695"/>